<dbReference type="GO" id="GO:0005886">
    <property type="term" value="C:plasma membrane"/>
    <property type="evidence" value="ECO:0007669"/>
    <property type="project" value="TreeGrafter"/>
</dbReference>
<proteinExistence type="predicted"/>
<gene>
    <name evidence="3" type="primary">HTK16</name>
    <name evidence="3" type="ORF">SNEC2469_LOCUS7615</name>
</gene>
<reference evidence="3" key="1">
    <citation type="submission" date="2021-02" db="EMBL/GenBank/DDBJ databases">
        <authorList>
            <person name="Dougan E. K."/>
            <person name="Rhodes N."/>
            <person name="Thang M."/>
            <person name="Chan C."/>
        </authorList>
    </citation>
    <scope>NUCLEOTIDE SEQUENCE</scope>
</reference>
<dbReference type="GO" id="GO:0043235">
    <property type="term" value="C:receptor complex"/>
    <property type="evidence" value="ECO:0007669"/>
    <property type="project" value="TreeGrafter"/>
</dbReference>
<keyword evidence="4" id="KW-1185">Reference proteome</keyword>
<dbReference type="EMBL" id="CAJNJA010012864">
    <property type="protein sequence ID" value="CAE7306883.1"/>
    <property type="molecule type" value="Genomic_DNA"/>
</dbReference>
<dbReference type="PROSITE" id="PS00109">
    <property type="entry name" value="PROTEIN_KINASE_TYR"/>
    <property type="match status" value="1"/>
</dbReference>
<dbReference type="GO" id="GO:0004714">
    <property type="term" value="F:transmembrane receptor protein tyrosine kinase activity"/>
    <property type="evidence" value="ECO:0007669"/>
    <property type="project" value="TreeGrafter"/>
</dbReference>
<protein>
    <submittedName>
        <fullName evidence="3">HTK16 protein</fullName>
    </submittedName>
</protein>
<evidence type="ECO:0000259" key="2">
    <source>
        <dbReference type="PROSITE" id="PS50011"/>
    </source>
</evidence>
<evidence type="ECO:0000313" key="3">
    <source>
        <dbReference type="EMBL" id="CAE7306883.1"/>
    </source>
</evidence>
<feature type="domain" description="Protein kinase" evidence="2">
    <location>
        <begin position="993"/>
        <end position="1272"/>
    </location>
</feature>
<dbReference type="PANTHER" id="PTHR24416:SF600">
    <property type="entry name" value="PDGF- AND VEGF-RECEPTOR RELATED, ISOFORM J"/>
    <property type="match status" value="1"/>
</dbReference>
<dbReference type="PANTHER" id="PTHR24416">
    <property type="entry name" value="TYROSINE-PROTEIN KINASE RECEPTOR"/>
    <property type="match status" value="1"/>
</dbReference>
<dbReference type="InterPro" id="IPR000719">
    <property type="entry name" value="Prot_kinase_dom"/>
</dbReference>
<dbReference type="GO" id="GO:0007169">
    <property type="term" value="P:cell surface receptor protein tyrosine kinase signaling pathway"/>
    <property type="evidence" value="ECO:0007669"/>
    <property type="project" value="TreeGrafter"/>
</dbReference>
<dbReference type="GO" id="GO:0003676">
    <property type="term" value="F:nucleic acid binding"/>
    <property type="evidence" value="ECO:0007669"/>
    <property type="project" value="InterPro"/>
</dbReference>
<feature type="region of interest" description="Disordered" evidence="1">
    <location>
        <begin position="1"/>
        <end position="70"/>
    </location>
</feature>
<dbReference type="GO" id="GO:0005524">
    <property type="term" value="F:ATP binding"/>
    <property type="evidence" value="ECO:0007669"/>
    <property type="project" value="InterPro"/>
</dbReference>
<dbReference type="OrthoDB" id="428739at2759"/>
<dbReference type="InterPro" id="IPR012677">
    <property type="entry name" value="Nucleotide-bd_a/b_plait_sf"/>
</dbReference>
<evidence type="ECO:0000313" key="4">
    <source>
        <dbReference type="Proteomes" id="UP000601435"/>
    </source>
</evidence>
<dbReference type="SUPFAM" id="SSF54928">
    <property type="entry name" value="RNA-binding domain, RBD"/>
    <property type="match status" value="1"/>
</dbReference>
<name>A0A812NAE4_9DINO</name>
<feature type="compositionally biased region" description="Low complexity" evidence="1">
    <location>
        <begin position="15"/>
        <end position="31"/>
    </location>
</feature>
<dbReference type="InterPro" id="IPR050122">
    <property type="entry name" value="RTK"/>
</dbReference>
<comment type="caution">
    <text evidence="3">The sequence shown here is derived from an EMBL/GenBank/DDBJ whole genome shotgun (WGS) entry which is preliminary data.</text>
</comment>
<dbReference type="Proteomes" id="UP000601435">
    <property type="component" value="Unassembled WGS sequence"/>
</dbReference>
<dbReference type="PROSITE" id="PS50011">
    <property type="entry name" value="PROTEIN_KINASE_DOM"/>
    <property type="match status" value="1"/>
</dbReference>
<organism evidence="3 4">
    <name type="scientific">Symbiodinium necroappetens</name>
    <dbReference type="NCBI Taxonomy" id="1628268"/>
    <lineage>
        <taxon>Eukaryota</taxon>
        <taxon>Sar</taxon>
        <taxon>Alveolata</taxon>
        <taxon>Dinophyceae</taxon>
        <taxon>Suessiales</taxon>
        <taxon>Symbiodiniaceae</taxon>
        <taxon>Symbiodinium</taxon>
    </lineage>
</organism>
<feature type="compositionally biased region" description="Low complexity" evidence="1">
    <location>
        <begin position="1332"/>
        <end position="1348"/>
    </location>
</feature>
<dbReference type="Pfam" id="PF07714">
    <property type="entry name" value="PK_Tyr_Ser-Thr"/>
    <property type="match status" value="1"/>
</dbReference>
<dbReference type="InterPro" id="IPR011009">
    <property type="entry name" value="Kinase-like_dom_sf"/>
</dbReference>
<accession>A0A812NAE4</accession>
<dbReference type="InterPro" id="IPR035979">
    <property type="entry name" value="RBD_domain_sf"/>
</dbReference>
<dbReference type="InterPro" id="IPR001245">
    <property type="entry name" value="Ser-Thr/Tyr_kinase_cat_dom"/>
</dbReference>
<feature type="region of interest" description="Disordered" evidence="1">
    <location>
        <begin position="1307"/>
        <end position="1366"/>
    </location>
</feature>
<evidence type="ECO:0000256" key="1">
    <source>
        <dbReference type="SAM" id="MobiDB-lite"/>
    </source>
</evidence>
<sequence length="1558" mass="167826">MHGNGDGGTRRHVPATNARSAASTADASNSAGVPEEGRFRPSGSSNDLGEQVPGSFGRRSAMQGPGMGTLMGHVPQQPIVWQPWGYHTYAGQWHQVNSSIPPWTPQNVLSDIQEVHDYGKGGPIAPSRPPLPAQLLWGQAEAGEPGQQANRQVLTFIVQGIPARCTPHRLLQLFQPAGDGIDFLYLPFRFRQKRSSRYAFVNFRSTHEAARFRSRWEGVALTPNDRPLAGRPAELADVRVVSCIGGSLAEGLLGKGDPRKVALCAESQAKPLTLRGTPQDSWRKADEGEKDGLLNYGYGKACAKFDRPGSVPQFLPLRSPEMKPFLALCVVGAVALKQGSLHLLKVPGPVPSDSPGDSSLDFEDALVAAVSASKGRESPETKALVEKLQQLLDNAKPAIKKTLEGLQATLTNTGNAMSDCGGQEMQRSSAAFEKNFTTKSAAHKTCRQTQKQNLDTQNTCQTELKTVTSTAKTTCEALEALEKTMYSAKDSCEVKSGEAFEAYHTRLIEASQKTLVEYKKLKEGCAKAKEELESKGPECTIALKTYEDQKENCDSVQDAMDSLSCSHYEAATSKCEASGTCYDKAVANYESVQTSSMTQLDSLKKDRASTPVVLLCVSKEFGLKEWRAILRMECIIQVFNLQESKRASAIDSCQAKDMSGQADSDLPLQLSTIPNKPTCHVPANKAGSAGYVQANFEGLPADSPAKACVASCCQQPSHGTSGLDFSGLGTTPSGDWRLALNVDTSDGNVVSYINSGFWESATGLGGASDKAEERFTRDYKDLEVFNKVQAKQLLIVCHNEGKALGWRSWKLVDTKTLQGWFTTGNTCSSGLQEKRFQMGVETTGGDVGTLVKNEPLIKNTIDGTDRLYVNSHHGHTGGFDFNRLSVNADDNPHGNFGAGLGTQYDAHITTGGGGTCGNTARPMADAEMRTEKARLPMDSQLGLLGLAFDCSWQGNVLKPEPLQRHGGQASGSVPAARDFPPLPGLPPLPLEGLSIGVEIGKGRFKHVNRGVLKGSAVPDEDEADRDIVVIRYAKGKPECTLELQVLSCLALVPDAGDHIPKVWGACEQGRDLIVVQERAAFGCLKAVVQEGLGADHGLRAAVQIAAGMDCLQRARVVHADLSCRNILVSALGKDPDSIRVKVTDFGLSAIIKEGMDHEIRKQPQATRWVSPETCAYQKLSHRGDVWSTGTLLWELFSDGQIPWVNWPKRTEVATKLKAMAENPEEAFDAAAEFPEQEKYPKEAHTVLLSCLKVAEADRPAFLDLAEEFEKVIRLQADRAAAPAAPAQPTSAPASAKASQVLEPLLAETSEPEPPREASLPQWSQMSEAQAERSPSPSSRTPSTQASPAKTLLGRETDAGGAQKWTGKGVVQEEVITLISQQKEMLELLHAELTELRQSRRISHSKTPLREMLIPLTDDGAPIKPAHMELMAGRPGTWTLRTLVGPGLMRKQEFEDKEEAWQAFVYCADTVQPCHLLDPSGNTRASSGWVGANQVARAQAAMSPPPRYSLPMGATTPPPPLAPAPLGSLAGLGPALQATAPLGAPLGGLPTEPRVRFLC</sequence>
<dbReference type="SUPFAM" id="SSF56112">
    <property type="entry name" value="Protein kinase-like (PK-like)"/>
    <property type="match status" value="1"/>
</dbReference>
<dbReference type="Gene3D" id="1.10.510.10">
    <property type="entry name" value="Transferase(Phosphotransferase) domain 1"/>
    <property type="match status" value="1"/>
</dbReference>
<dbReference type="Gene3D" id="3.30.70.330">
    <property type="match status" value="1"/>
</dbReference>
<dbReference type="InterPro" id="IPR008266">
    <property type="entry name" value="Tyr_kinase_AS"/>
</dbReference>